<keyword evidence="2" id="KW-1185">Reference proteome</keyword>
<evidence type="ECO:0000313" key="1">
    <source>
        <dbReference type="EMBL" id="KHN77246.1"/>
    </source>
</evidence>
<dbReference type="OrthoDB" id="5835206at2759"/>
<evidence type="ECO:0000313" key="2">
    <source>
        <dbReference type="Proteomes" id="UP000031036"/>
    </source>
</evidence>
<dbReference type="Proteomes" id="UP000031036">
    <property type="component" value="Unassembled WGS sequence"/>
</dbReference>
<name>A0A0B2V1G2_TOXCA</name>
<accession>A0A0B2V1G2</accession>
<dbReference type="AlphaFoldDB" id="A0A0B2V1G2"/>
<reference evidence="1 2" key="1">
    <citation type="submission" date="2014-11" db="EMBL/GenBank/DDBJ databases">
        <title>Genetic blueprint of the zoonotic pathogen Toxocara canis.</title>
        <authorList>
            <person name="Zhu X.-Q."/>
            <person name="Korhonen P.K."/>
            <person name="Cai H."/>
            <person name="Young N.D."/>
            <person name="Nejsum P."/>
            <person name="von Samson-Himmelstjerna G."/>
            <person name="Boag P.R."/>
            <person name="Tan P."/>
            <person name="Li Q."/>
            <person name="Min J."/>
            <person name="Yang Y."/>
            <person name="Wang X."/>
            <person name="Fang X."/>
            <person name="Hall R.S."/>
            <person name="Hofmann A."/>
            <person name="Sternberg P.W."/>
            <person name="Jex A.R."/>
            <person name="Gasser R.B."/>
        </authorList>
    </citation>
    <scope>NUCLEOTIDE SEQUENCE [LARGE SCALE GENOMIC DNA]</scope>
    <source>
        <strain evidence="1">PN_DK_2014</strain>
    </source>
</reference>
<proteinExistence type="predicted"/>
<comment type="caution">
    <text evidence="1">The sequence shown here is derived from an EMBL/GenBank/DDBJ whole genome shotgun (WGS) entry which is preliminary data.</text>
</comment>
<protein>
    <submittedName>
        <fullName evidence="1">Uncharacterized protein</fullName>
    </submittedName>
</protein>
<gene>
    <name evidence="1" type="ORF">Tcan_10936</name>
</gene>
<organism evidence="1 2">
    <name type="scientific">Toxocara canis</name>
    <name type="common">Canine roundworm</name>
    <dbReference type="NCBI Taxonomy" id="6265"/>
    <lineage>
        <taxon>Eukaryota</taxon>
        <taxon>Metazoa</taxon>
        <taxon>Ecdysozoa</taxon>
        <taxon>Nematoda</taxon>
        <taxon>Chromadorea</taxon>
        <taxon>Rhabditida</taxon>
        <taxon>Spirurina</taxon>
        <taxon>Ascaridomorpha</taxon>
        <taxon>Ascaridoidea</taxon>
        <taxon>Toxocaridae</taxon>
        <taxon>Toxocara</taxon>
    </lineage>
</organism>
<dbReference type="EMBL" id="JPKZ01002350">
    <property type="protein sequence ID" value="KHN77246.1"/>
    <property type="molecule type" value="Genomic_DNA"/>
</dbReference>
<sequence length="51" mass="5561">MPAGGSLVSGRGNFRPGFVSRAADTRMFLSEPLLAFKRSRPDDETIDPYSS</sequence>